<keyword evidence="2" id="KW-1185">Reference proteome</keyword>
<sequence length="693" mass="77959">MAKAMRLSSDSTALEVLLARLSLSMVSVDSEDWQVIGQARTSAYSEAPSSDMDEVCSSQTRGGTQHQVESVMESTESRFAHLLQPIRELTKNWEIDVASELNDYLEELDEMCITFDGGKTRLNFAEAALLIQGSACIYSKKVELLHNLVYQTLEYINDRNKKRNKQTAASEEDGAASSHDADDVAEFTPLDLEVSESSRKTDSNMTVSVVPLPPESLIPPETTEKHKLPLISLKGEILCSQKDFRINIFVPGDNDLILLTLGAAVSKFVLDEDRHPAGSLDQLLHQDAAAPDDTAAADMDNGGEAADNFLPIDDNMELDQPPEEHLDRHQAPSEGRMIRERWQVEELKRKEETTPPVNVWALHDPYTALGEDKPFKSGKCYKVPEGLDDGGKRKRKRASSLQDFRSWYRGTCEEIYLDAFSSSDQMMLSVMKELKSFHFFITVDPPEHKLKNGPTFTDLNYIYLSTMKDKLKTRKRIYRRAGVVVSDEELKRTFLQREEAEPQQQEEEPVDGFRHADLLGGDDNNSDNEHETFPDDVPAEFVGGPDFIPPDAQRDELSYEDLVKLRVEQLVVNSRGYTQETALSRRVKDWEDQIRPELLLQEERAAFDIHDYGDRIMRALNVVGQRRSFSSIVAGLDNFEACKYLLASLQLANDYTVEVDSAAGLEDGVDSMGLTLLSTHRATDRFKALTAST</sequence>
<name>A0ACB8WEX2_9TELE</name>
<protein>
    <submittedName>
        <fullName evidence="1">Uncharacterized protein</fullName>
    </submittedName>
</protein>
<gene>
    <name evidence="1" type="ORF">L3Q82_009205</name>
</gene>
<reference evidence="1" key="1">
    <citation type="submission" date="2022-04" db="EMBL/GenBank/DDBJ databases">
        <title>Jade perch genome.</title>
        <authorList>
            <person name="Chao B."/>
        </authorList>
    </citation>
    <scope>NUCLEOTIDE SEQUENCE</scope>
    <source>
        <strain evidence="1">CB-2022</strain>
    </source>
</reference>
<dbReference type="EMBL" id="CM041540">
    <property type="protein sequence ID" value="KAI3366590.1"/>
    <property type="molecule type" value="Genomic_DNA"/>
</dbReference>
<proteinExistence type="predicted"/>
<evidence type="ECO:0000313" key="2">
    <source>
        <dbReference type="Proteomes" id="UP000831701"/>
    </source>
</evidence>
<comment type="caution">
    <text evidence="1">The sequence shown here is derived from an EMBL/GenBank/DDBJ whole genome shotgun (WGS) entry which is preliminary data.</text>
</comment>
<dbReference type="Proteomes" id="UP000831701">
    <property type="component" value="Chromosome 10"/>
</dbReference>
<organism evidence="1 2">
    <name type="scientific">Scortum barcoo</name>
    <name type="common">barcoo grunter</name>
    <dbReference type="NCBI Taxonomy" id="214431"/>
    <lineage>
        <taxon>Eukaryota</taxon>
        <taxon>Metazoa</taxon>
        <taxon>Chordata</taxon>
        <taxon>Craniata</taxon>
        <taxon>Vertebrata</taxon>
        <taxon>Euteleostomi</taxon>
        <taxon>Actinopterygii</taxon>
        <taxon>Neopterygii</taxon>
        <taxon>Teleostei</taxon>
        <taxon>Neoteleostei</taxon>
        <taxon>Acanthomorphata</taxon>
        <taxon>Eupercaria</taxon>
        <taxon>Centrarchiformes</taxon>
        <taxon>Terapontoidei</taxon>
        <taxon>Terapontidae</taxon>
        <taxon>Scortum</taxon>
    </lineage>
</organism>
<evidence type="ECO:0000313" key="1">
    <source>
        <dbReference type="EMBL" id="KAI3366590.1"/>
    </source>
</evidence>
<accession>A0ACB8WEX2</accession>